<dbReference type="AlphaFoldDB" id="A0ABD3P1U3"/>
<reference evidence="2 3" key="1">
    <citation type="submission" date="2024-10" db="EMBL/GenBank/DDBJ databases">
        <title>Updated reference genomes for cyclostephanoid diatoms.</title>
        <authorList>
            <person name="Roberts W.R."/>
            <person name="Alverson A.J."/>
        </authorList>
    </citation>
    <scope>NUCLEOTIDE SEQUENCE [LARGE SCALE GENOMIC DNA]</scope>
    <source>
        <strain evidence="2 3">AJA276-08</strain>
    </source>
</reference>
<dbReference type="Proteomes" id="UP001530315">
    <property type="component" value="Unassembled WGS sequence"/>
</dbReference>
<proteinExistence type="predicted"/>
<evidence type="ECO:0000313" key="3">
    <source>
        <dbReference type="Proteomes" id="UP001530315"/>
    </source>
</evidence>
<accession>A0ABD3P1U3</accession>
<evidence type="ECO:0000313" key="2">
    <source>
        <dbReference type="EMBL" id="KAL3781443.1"/>
    </source>
</evidence>
<name>A0ABD3P1U3_9STRA</name>
<dbReference type="EMBL" id="JALLAZ020001066">
    <property type="protein sequence ID" value="KAL3781443.1"/>
    <property type="molecule type" value="Genomic_DNA"/>
</dbReference>
<feature type="chain" id="PRO_5044781092" evidence="1">
    <location>
        <begin position="25"/>
        <end position="253"/>
    </location>
</feature>
<sequence>MRVATSTRMASCILFALAFGSAHCFLPAKGSLARRHPSSTTSSPLQSSKPNDIFDSPGWAAIKQELDQVPVFSLANAEGQPIKYRIEKSNASFEVPLFYTHVSDALAELETAKENTPLPGMDISPYPLGDIFEMWAKDTAVIVPNKKSVIQAGAPPNVNAIGQQVPLFACMEIAQENESGRPVLPLFLELDDANDAVTQAVSFDGGREEDFEVVCLNLSEAVSQLANAKEDQNAFHFVPPASSLEHIRDYLSG</sequence>
<organism evidence="2 3">
    <name type="scientific">Stephanodiscus triporus</name>
    <dbReference type="NCBI Taxonomy" id="2934178"/>
    <lineage>
        <taxon>Eukaryota</taxon>
        <taxon>Sar</taxon>
        <taxon>Stramenopiles</taxon>
        <taxon>Ochrophyta</taxon>
        <taxon>Bacillariophyta</taxon>
        <taxon>Coscinodiscophyceae</taxon>
        <taxon>Thalassiosirophycidae</taxon>
        <taxon>Stephanodiscales</taxon>
        <taxon>Stephanodiscaceae</taxon>
        <taxon>Stephanodiscus</taxon>
    </lineage>
</organism>
<keyword evidence="3" id="KW-1185">Reference proteome</keyword>
<dbReference type="Gene3D" id="3.40.1350.100">
    <property type="match status" value="2"/>
</dbReference>
<gene>
    <name evidence="2" type="ORF">ACHAW5_001520</name>
</gene>
<protein>
    <submittedName>
        <fullName evidence="2">Uncharacterized protein</fullName>
    </submittedName>
</protein>
<keyword evidence="1" id="KW-0732">Signal</keyword>
<feature type="signal peptide" evidence="1">
    <location>
        <begin position="1"/>
        <end position="24"/>
    </location>
</feature>
<comment type="caution">
    <text evidence="2">The sequence shown here is derived from an EMBL/GenBank/DDBJ whole genome shotgun (WGS) entry which is preliminary data.</text>
</comment>
<evidence type="ECO:0000256" key="1">
    <source>
        <dbReference type="SAM" id="SignalP"/>
    </source>
</evidence>